<comment type="caution">
    <text evidence="2">The sequence shown here is derived from an EMBL/GenBank/DDBJ whole genome shotgun (WGS) entry which is preliminary data.</text>
</comment>
<comment type="similarity">
    <text evidence="1">Belongs to the UPF0161 family.</text>
</comment>
<keyword evidence="1" id="KW-0472">Membrane</keyword>
<dbReference type="Pfam" id="PF01809">
    <property type="entry name" value="YidD"/>
    <property type="match status" value="1"/>
</dbReference>
<name>A0A1W9NXD3_UNCC3</name>
<organism evidence="2 3">
    <name type="scientific">candidate division CPR3 bacterium 4484_211</name>
    <dbReference type="NCBI Taxonomy" id="1968527"/>
    <lineage>
        <taxon>Bacteria</taxon>
        <taxon>Bacteria division CPR3</taxon>
    </lineage>
</organism>
<dbReference type="GO" id="GO:0005886">
    <property type="term" value="C:plasma membrane"/>
    <property type="evidence" value="ECO:0007669"/>
    <property type="project" value="UniProtKB-SubCell"/>
</dbReference>
<keyword evidence="1" id="KW-1003">Cell membrane</keyword>
<evidence type="ECO:0000256" key="1">
    <source>
        <dbReference type="HAMAP-Rule" id="MF_00386"/>
    </source>
</evidence>
<dbReference type="InterPro" id="IPR002696">
    <property type="entry name" value="Membr_insert_effic_factor_YidD"/>
</dbReference>
<dbReference type="STRING" id="1968527.B5M47_03380"/>
<proteinExistence type="inferred from homology"/>
<dbReference type="Proteomes" id="UP000192520">
    <property type="component" value="Unassembled WGS sequence"/>
</dbReference>
<evidence type="ECO:0000313" key="3">
    <source>
        <dbReference type="Proteomes" id="UP000192520"/>
    </source>
</evidence>
<reference evidence="3" key="1">
    <citation type="submission" date="2017-03" db="EMBL/GenBank/DDBJ databases">
        <title>Novel pathways for hydrocarbon cycling and metabolic interdependencies in hydrothermal sediment communities.</title>
        <authorList>
            <person name="Dombrowski N."/>
            <person name="Seitz K."/>
            <person name="Teske A."/>
            <person name="Baker B."/>
        </authorList>
    </citation>
    <scope>NUCLEOTIDE SEQUENCE [LARGE SCALE GENOMIC DNA]</scope>
</reference>
<evidence type="ECO:0000313" key="2">
    <source>
        <dbReference type="EMBL" id="OQX50739.1"/>
    </source>
</evidence>
<comment type="function">
    <text evidence="1">Could be involved in insertion of integral membrane proteins into the membrane.</text>
</comment>
<gene>
    <name evidence="2" type="ORF">B5M47_03380</name>
</gene>
<dbReference type="HAMAP" id="MF_00386">
    <property type="entry name" value="UPF0161_YidD"/>
    <property type="match status" value="1"/>
</dbReference>
<comment type="subcellular location">
    <subcellularLocation>
        <location evidence="1">Cell membrane</location>
        <topology evidence="1">Peripheral membrane protein</topology>
        <orientation evidence="1">Cytoplasmic side</orientation>
    </subcellularLocation>
</comment>
<accession>A0A1W9NXD3</accession>
<dbReference type="NCBIfam" id="TIGR00278">
    <property type="entry name" value="membrane protein insertion efficiency factor YidD"/>
    <property type="match status" value="1"/>
</dbReference>
<dbReference type="AlphaFoldDB" id="A0A1W9NXD3"/>
<protein>
    <recommendedName>
        <fullName evidence="1">Putative membrane protein insertion efficiency factor</fullName>
    </recommendedName>
</protein>
<dbReference type="PANTHER" id="PTHR33383">
    <property type="entry name" value="MEMBRANE PROTEIN INSERTION EFFICIENCY FACTOR-RELATED"/>
    <property type="match status" value="1"/>
</dbReference>
<dbReference type="EMBL" id="MZGJ01000022">
    <property type="protein sequence ID" value="OQX50739.1"/>
    <property type="molecule type" value="Genomic_DNA"/>
</dbReference>
<dbReference type="SMART" id="SM01234">
    <property type="entry name" value="Haemolytic"/>
    <property type="match status" value="1"/>
</dbReference>
<sequence length="79" mass="9118">MKNIVLKLIRVYQQYFSGCTHWLARSLGFFEAGCKFTPRCSKYAYQAVDKYGLVKGGWLGLMRIVRCHPWSRGGSDPLR</sequence>
<dbReference type="PANTHER" id="PTHR33383:SF1">
    <property type="entry name" value="MEMBRANE PROTEIN INSERTION EFFICIENCY FACTOR-RELATED"/>
    <property type="match status" value="1"/>
</dbReference>